<name>A0AA41UEW4_9HYPH</name>
<evidence type="ECO:0000313" key="3">
    <source>
        <dbReference type="Proteomes" id="UP001156140"/>
    </source>
</evidence>
<dbReference type="InterPro" id="IPR046538">
    <property type="entry name" value="DUF6603"/>
</dbReference>
<reference evidence="2" key="1">
    <citation type="submission" date="2022-03" db="EMBL/GenBank/DDBJ databases">
        <title>The complete genome sequence of a Methyloterrigena soli.</title>
        <authorList>
            <person name="Zi Z."/>
        </authorList>
    </citation>
    <scope>NUCLEOTIDE SEQUENCE</scope>
    <source>
        <strain evidence="2">M48</strain>
    </source>
</reference>
<dbReference type="RefSeq" id="WP_281736936.1">
    <property type="nucleotide sequence ID" value="NZ_JAKETQ010000003.1"/>
</dbReference>
<protein>
    <recommendedName>
        <fullName evidence="1">DUF6603 domain-containing protein</fullName>
    </recommendedName>
</protein>
<evidence type="ECO:0000259" key="1">
    <source>
        <dbReference type="Pfam" id="PF20248"/>
    </source>
</evidence>
<keyword evidence="3" id="KW-1185">Reference proteome</keyword>
<gene>
    <name evidence="2" type="ORF">ML536_18905</name>
</gene>
<organism evidence="2 3">
    <name type="scientific">Paradevosia shaoguanensis</name>
    <dbReference type="NCBI Taxonomy" id="1335043"/>
    <lineage>
        <taxon>Bacteria</taxon>
        <taxon>Pseudomonadati</taxon>
        <taxon>Pseudomonadota</taxon>
        <taxon>Alphaproteobacteria</taxon>
        <taxon>Hyphomicrobiales</taxon>
        <taxon>Devosiaceae</taxon>
        <taxon>Paradevosia</taxon>
    </lineage>
</organism>
<dbReference type="Proteomes" id="UP001156140">
    <property type="component" value="Unassembled WGS sequence"/>
</dbReference>
<dbReference type="Gene3D" id="3.30.1330.60">
    <property type="entry name" value="OmpA-like domain"/>
    <property type="match status" value="1"/>
</dbReference>
<evidence type="ECO:0000313" key="2">
    <source>
        <dbReference type="EMBL" id="MCI0128909.1"/>
    </source>
</evidence>
<accession>A0AA41UEW4</accession>
<dbReference type="Pfam" id="PF20248">
    <property type="entry name" value="DUF6603"/>
    <property type="match status" value="1"/>
</dbReference>
<dbReference type="EMBL" id="JALAZD010000003">
    <property type="protein sequence ID" value="MCI0128909.1"/>
    <property type="molecule type" value="Genomic_DNA"/>
</dbReference>
<feature type="domain" description="DUF6603" evidence="1">
    <location>
        <begin position="997"/>
        <end position="1239"/>
    </location>
</feature>
<dbReference type="InterPro" id="IPR036737">
    <property type="entry name" value="OmpA-like_sf"/>
</dbReference>
<dbReference type="SUPFAM" id="SSF103088">
    <property type="entry name" value="OmpA-like"/>
    <property type="match status" value="1"/>
</dbReference>
<comment type="caution">
    <text evidence="2">The sequence shown here is derived from an EMBL/GenBank/DDBJ whole genome shotgun (WGS) entry which is preliminary data.</text>
</comment>
<proteinExistence type="predicted"/>
<sequence length="2371" mass="254240">MGFSVALFDLIAPYILRGEPVGSLHAILSVVYVHEYEIAFAEDGIVLRGRAKYSGDIGIDPPFFDPLTGSFGFGGNASNQEGHPRSEPARTAPFIEFADNEIEFSLTAPRDASAVINNAVAGLAGDNTFAPSAAVLNAIDATPIDGLASDAPSTAFTLDLLFKGPTLVVPGLRGAQLDSAGILIPDPDKPRVRLILPRIKVQLRQGPEQNGAAPLVAQLLSVGASGLDDPGDLAVAEMVRMDPPYAFIGPGESFGFGFRTAILDLSDASTPPDVLAQFGFDESWTGLYLPEIRLFVAPPGLDDFAVTAGASNLLIGIGADHGITGDFMLAVLDTGGAPIELGARFFDSAGNAYGLTRSTPPGSNPAAATATVPEKTMMVVDLRGGRAPYDVQIAVDGQNPAPAKHIQLDLAGVAQRRVRITVRDARQDTPVETLDIVVTLRQPRYVVVGSSTTTITTIEQAKITAQSAQRGGAPAPDVQFSILTQGENDVVLSLSPSSAATQWTVGGQPMPVGATLRVPLAAGATADVAAKRDATTQASKTEPIYFRFDKPPKGTGADYGINAENTHTGPAISSAEEAPWSGGTQAMDVLAPLVAGTAGPITIDGYASYDGKQGPMGPGETYASYNLQLSQRRADAVKALIAKNTSFAIGNIATVPHGFAEAQGGPTDDATRRNWWRADVTFPAVSIPAITGTARIERPVRTDTLQQVTLEEVRDPEPARPDPPRFLRALGVKVRIVRDELIAAELYGKLDFETTLETYLREGTPKPELRRLDQNPGDGLTDLRIIWQEDPSTKTRSSIASIGADPADRDGLWMTGTLPGEPLIDGDGGRNALGAMTMFTPVLATGARPLPDGAVEDLVLSGATAALNALAALSGTGANDVLNFERVVLYGVELATRNRDGRLESSLLFDVETAMSIDLKLGGFRLLRVPRTNPITARYKALGVRLSTAKNEQPFSFRPVFDSSRGYTIDIGRPGAIELAEPLGKIMKVLGARVARTNPLSFEIDVGLAIDLGVVSIDRVAVRLRLDPWADPEITAFGVGVDIPGAFKGSGFLSLGHTADGHSTMSGALDLTLVPLRLRIAAKIKIEQFTADDGETKTGVLTTIEVNFPVGIPLGNSGLGIFGFLGLLGVNFTRTEDQFAGDPTPALAWLRATGGDPTNIDFWRAADKHWAFGVGAVLGTMEGGFLFNLKGMLILELPGPRLLLMMKANILIPKLPVKGTAEAMLLAVIDLDLGRGLMTVGVVAEFKVSPLLEVRIPTEAFFDFTDIQNWHVFLGRYSDRIQASVFEVFDGSAYLMVSGKQLPATEIPTDLITSGARIPDGFTVVTGLHASITWGSRSLRLYARVSAGADALLGFDPFYLAGSIYLRGELRLFVVSIEAYAKLKAFVGKIDNDADPSTPDVNIARIEGEICGKVELLFFDVEGCVEFTLGEKPGDGPPPSLMRGVSLVNRTAARVVGTVDTMPVDGIIAEASSSPDTAPVVPIDAIPVLLMSATPTVAAGQTLFFGKIDQGPMGTPMDGFVSRSDKRYKYELSAVELVGPLTEGDTPAVWWKRVPNGTTPLTAELALLSVVPEAAPVAIERNELLDTRVEQMWGTICDEAAPPAPVLWTFENTPNGISPPGWVLRGEAWPDPSGTYRSGPADLLLDVNEAWRCGMPAIDALRGIIPAEVQGRGVACDHQNGDEIVVVGTRRPSGNAVITGHNRTTAPASGVLSFVELMSRLNSGRPVTRGELLGAVFDPGMAREAYPTDVRLCTSKALAAPMLDTGEVIALGNEKDKDQVYAAWEKLGFKPDELHNAIVLTPGPFEYGRLLLFVNYEAIKTNGLVIRSIMPDGEIYDERRPVESEAMPDTWTTTTSPWFREVDHALRFQEQLGREEYVGIVVDIKGAQKADRIIIGIDPRTRLRSYVRPFYLAVVEAQRASEFERQSYDDTTLDKQRSVVTTMVGADSAARALLLPDTLYEIKVTGSIYKEGTTDPIQPITESYFFRTVPGSEAPARLDPYMLCTLPHEGEKHVFGGGPIKIAFSHNNVQKLYATYGKRLQVRFKASSYRQPEVPQGVGHPFLLTPQALQTVAGSVLTPFDATFNALANQTGSPFIGGWPLGGRLLEAGRPFGRIKRKRRLPCVPSDGYRYEHQIAEIPIPLDPYTDYLMDVELVDIDAPPDARGPFVLRRSFSTGRYKDVADLAGDLLGTRPEQRFAKPGRIAALVAGFAGRQPQGGEFEDALAAAELPRRKPGDATRCTIFWEATAGGGPAVPSGIMIEAPEPLYRDWLLPVEVTDPEPDPITRVELRPRRWLEIVKSQGSEAFVGDIVADQDGRRVIAALLPAARDQLVGLSLRRIALTESYLDGAAATDVYHSIFSVALDHAPWEED</sequence>